<dbReference type="PANTHER" id="PTHR33121">
    <property type="entry name" value="CYCLIC DI-GMP PHOSPHODIESTERASE PDEF"/>
    <property type="match status" value="1"/>
</dbReference>
<dbReference type="GO" id="GO:0071111">
    <property type="term" value="F:cyclic-guanylate-specific phosphodiesterase activity"/>
    <property type="evidence" value="ECO:0007669"/>
    <property type="project" value="UniProtKB-EC"/>
</dbReference>
<keyword evidence="3" id="KW-1185">Reference proteome</keyword>
<dbReference type="InterPro" id="IPR050706">
    <property type="entry name" value="Cyclic-di-GMP_PDE-like"/>
</dbReference>
<dbReference type="InterPro" id="IPR035919">
    <property type="entry name" value="EAL_sf"/>
</dbReference>
<dbReference type="SMART" id="SM00052">
    <property type="entry name" value="EAL"/>
    <property type="match status" value="1"/>
</dbReference>
<comment type="caution">
    <text evidence="2">The sequence shown here is derived from an EMBL/GenBank/DDBJ whole genome shotgun (WGS) entry which is preliminary data.</text>
</comment>
<dbReference type="PANTHER" id="PTHR33121:SF71">
    <property type="entry name" value="OXYGEN SENSOR PROTEIN DOSP"/>
    <property type="match status" value="1"/>
</dbReference>
<sequence>MNIKIALDDFGTGYSSLTYLKKLPIDVVKLDRDFIRNISKISEDQVIAKHVIKLTHELNFKIVAEGIETKEHLEFLKLNNCEYGQGYLFSKPITKGSFEELLILGKSYQYNKL</sequence>
<dbReference type="CDD" id="cd01948">
    <property type="entry name" value="EAL"/>
    <property type="match status" value="1"/>
</dbReference>
<gene>
    <name evidence="2" type="primary">gmr_4</name>
    <name evidence="2" type="ORF">CLPUN_42940</name>
</gene>
<evidence type="ECO:0000259" key="1">
    <source>
        <dbReference type="PROSITE" id="PS50883"/>
    </source>
</evidence>
<evidence type="ECO:0000313" key="2">
    <source>
        <dbReference type="EMBL" id="OOM73859.1"/>
    </source>
</evidence>
<dbReference type="EMBL" id="LZZM01000208">
    <property type="protein sequence ID" value="OOM73859.1"/>
    <property type="molecule type" value="Genomic_DNA"/>
</dbReference>
<dbReference type="Pfam" id="PF00563">
    <property type="entry name" value="EAL"/>
    <property type="match status" value="1"/>
</dbReference>
<name>A0A1S8T898_9CLOT</name>
<dbReference type="SUPFAM" id="SSF141868">
    <property type="entry name" value="EAL domain-like"/>
    <property type="match status" value="1"/>
</dbReference>
<feature type="domain" description="EAL" evidence="1">
    <location>
        <begin position="1"/>
        <end position="106"/>
    </location>
</feature>
<keyword evidence="2" id="KW-0378">Hydrolase</keyword>
<protein>
    <submittedName>
        <fullName evidence="2">Cyclic di-GMP phosphodiesterase Gmr</fullName>
        <ecNumber evidence="2">3.1.4.52</ecNumber>
    </submittedName>
</protein>
<dbReference type="OrthoDB" id="9762141at2"/>
<dbReference type="Proteomes" id="UP000190890">
    <property type="component" value="Unassembled WGS sequence"/>
</dbReference>
<dbReference type="Gene3D" id="3.20.20.450">
    <property type="entry name" value="EAL domain"/>
    <property type="match status" value="1"/>
</dbReference>
<dbReference type="RefSeq" id="WP_143329094.1">
    <property type="nucleotide sequence ID" value="NZ_LZZM01000208.1"/>
</dbReference>
<organism evidence="2 3">
    <name type="scientific">Clostridium puniceum</name>
    <dbReference type="NCBI Taxonomy" id="29367"/>
    <lineage>
        <taxon>Bacteria</taxon>
        <taxon>Bacillati</taxon>
        <taxon>Bacillota</taxon>
        <taxon>Clostridia</taxon>
        <taxon>Eubacteriales</taxon>
        <taxon>Clostridiaceae</taxon>
        <taxon>Clostridium</taxon>
    </lineage>
</organism>
<reference evidence="2 3" key="1">
    <citation type="submission" date="2016-05" db="EMBL/GenBank/DDBJ databases">
        <title>Microbial solvent formation.</title>
        <authorList>
            <person name="Poehlein A."/>
            <person name="Montoya Solano J.D."/>
            <person name="Flitsch S."/>
            <person name="Krabben P."/>
            <person name="Duerre P."/>
            <person name="Daniel R."/>
        </authorList>
    </citation>
    <scope>NUCLEOTIDE SEQUENCE [LARGE SCALE GENOMIC DNA]</scope>
    <source>
        <strain evidence="2 3">DSM 2619</strain>
    </source>
</reference>
<proteinExistence type="predicted"/>
<dbReference type="PROSITE" id="PS50883">
    <property type="entry name" value="EAL"/>
    <property type="match status" value="1"/>
</dbReference>
<dbReference type="InterPro" id="IPR001633">
    <property type="entry name" value="EAL_dom"/>
</dbReference>
<accession>A0A1S8T898</accession>
<dbReference type="STRING" id="29367.CLPUN_42940"/>
<dbReference type="EC" id="3.1.4.52" evidence="2"/>
<dbReference type="AlphaFoldDB" id="A0A1S8T898"/>
<evidence type="ECO:0000313" key="3">
    <source>
        <dbReference type="Proteomes" id="UP000190890"/>
    </source>
</evidence>